<evidence type="ECO:0000256" key="1">
    <source>
        <dbReference type="ARBA" id="ARBA00001412"/>
    </source>
</evidence>
<evidence type="ECO:0000256" key="6">
    <source>
        <dbReference type="ARBA" id="ARBA00022801"/>
    </source>
</evidence>
<comment type="catalytic activity">
    <reaction evidence="1 10">
        <text>Hydrolysis of terminal non-reducing beta-D-galactose residues in beta-D-galactosides.</text>
        <dbReference type="EC" id="3.2.1.23"/>
    </reaction>
</comment>
<dbReference type="PROSITE" id="PS00608">
    <property type="entry name" value="GLYCOSYL_HYDROL_F2_2"/>
    <property type="match status" value="1"/>
</dbReference>
<evidence type="ECO:0000256" key="3">
    <source>
        <dbReference type="ARBA" id="ARBA00007401"/>
    </source>
</evidence>
<protein>
    <recommendedName>
        <fullName evidence="5 10">Beta-galactosidase</fullName>
        <ecNumber evidence="5 10">3.2.1.23</ecNumber>
    </recommendedName>
    <alternativeName>
        <fullName evidence="9 10">Lactase</fullName>
    </alternativeName>
</protein>
<dbReference type="InterPro" id="IPR036156">
    <property type="entry name" value="Beta-gal/glucu_dom_sf"/>
</dbReference>
<evidence type="ECO:0000313" key="14">
    <source>
        <dbReference type="Proteomes" id="UP000823865"/>
    </source>
</evidence>
<dbReference type="Pfam" id="PF02836">
    <property type="entry name" value="Glyco_hydro_2_C"/>
    <property type="match status" value="1"/>
</dbReference>
<dbReference type="InterPro" id="IPR004199">
    <property type="entry name" value="B-gal_small/dom_5"/>
</dbReference>
<dbReference type="Gene3D" id="2.70.98.10">
    <property type="match status" value="1"/>
</dbReference>
<evidence type="ECO:0000256" key="4">
    <source>
        <dbReference type="ARBA" id="ARBA00011245"/>
    </source>
</evidence>
<evidence type="ECO:0000256" key="5">
    <source>
        <dbReference type="ARBA" id="ARBA00012756"/>
    </source>
</evidence>
<evidence type="ECO:0000256" key="2">
    <source>
        <dbReference type="ARBA" id="ARBA00001913"/>
    </source>
</evidence>
<dbReference type="PANTHER" id="PTHR46323:SF2">
    <property type="entry name" value="BETA-GALACTOSIDASE"/>
    <property type="match status" value="1"/>
</dbReference>
<dbReference type="InterPro" id="IPR006103">
    <property type="entry name" value="Glyco_hydro_2_cat"/>
</dbReference>
<organism evidence="13 14">
    <name type="scientific">Candidatus Paraprevotella stercoravium</name>
    <dbReference type="NCBI Taxonomy" id="2838725"/>
    <lineage>
        <taxon>Bacteria</taxon>
        <taxon>Pseudomonadati</taxon>
        <taxon>Bacteroidota</taxon>
        <taxon>Bacteroidia</taxon>
        <taxon>Bacteroidales</taxon>
        <taxon>Prevotellaceae</taxon>
        <taxon>Paraprevotella</taxon>
    </lineage>
</organism>
<dbReference type="InterPro" id="IPR006101">
    <property type="entry name" value="Glyco_hydro_2"/>
</dbReference>
<dbReference type="Gene3D" id="2.60.120.260">
    <property type="entry name" value="Galactose-binding domain-like"/>
    <property type="match status" value="1"/>
</dbReference>
<dbReference type="SUPFAM" id="SSF51445">
    <property type="entry name" value="(Trans)glycosidases"/>
    <property type="match status" value="1"/>
</dbReference>
<reference evidence="13" key="1">
    <citation type="journal article" date="2021" name="PeerJ">
        <title>Extensive microbial diversity within the chicken gut microbiome revealed by metagenomics and culture.</title>
        <authorList>
            <person name="Gilroy R."/>
            <person name="Ravi A."/>
            <person name="Getino M."/>
            <person name="Pursley I."/>
            <person name="Horton D.L."/>
            <person name="Alikhan N.F."/>
            <person name="Baker D."/>
            <person name="Gharbi K."/>
            <person name="Hall N."/>
            <person name="Watson M."/>
            <person name="Adriaenssens E.M."/>
            <person name="Foster-Nyarko E."/>
            <person name="Jarju S."/>
            <person name="Secka A."/>
            <person name="Antonio M."/>
            <person name="Oren A."/>
            <person name="Chaudhuri R.R."/>
            <person name="La Ragione R."/>
            <person name="Hildebrand F."/>
            <person name="Pallen M.J."/>
        </authorList>
    </citation>
    <scope>NUCLEOTIDE SEQUENCE</scope>
    <source>
        <strain evidence="13">G3-2149</strain>
    </source>
</reference>
<evidence type="ECO:0000256" key="9">
    <source>
        <dbReference type="ARBA" id="ARBA00032230"/>
    </source>
</evidence>
<dbReference type="InterPro" id="IPR006104">
    <property type="entry name" value="Glyco_hydro_2_N"/>
</dbReference>
<dbReference type="InterPro" id="IPR023232">
    <property type="entry name" value="Glyco_hydro_2_AS"/>
</dbReference>
<dbReference type="Gene3D" id="2.60.40.10">
    <property type="entry name" value="Immunoglobulins"/>
    <property type="match status" value="2"/>
</dbReference>
<dbReference type="SMART" id="SM01038">
    <property type="entry name" value="Bgal_small_N"/>
    <property type="match status" value="1"/>
</dbReference>
<dbReference type="AlphaFoldDB" id="A0A9E2P101"/>
<reference evidence="13" key="2">
    <citation type="submission" date="2021-04" db="EMBL/GenBank/DDBJ databases">
        <authorList>
            <person name="Gilroy R."/>
        </authorList>
    </citation>
    <scope>NUCLEOTIDE SEQUENCE</scope>
    <source>
        <strain evidence="13">G3-2149</strain>
    </source>
</reference>
<dbReference type="GO" id="GO:0005990">
    <property type="term" value="P:lactose catabolic process"/>
    <property type="evidence" value="ECO:0007669"/>
    <property type="project" value="TreeGrafter"/>
</dbReference>
<gene>
    <name evidence="13" type="ORF">H9789_01870</name>
</gene>
<proteinExistence type="inferred from homology"/>
<dbReference type="InterPro" id="IPR050347">
    <property type="entry name" value="Bact_Beta-galactosidase"/>
</dbReference>
<dbReference type="InterPro" id="IPR023230">
    <property type="entry name" value="Glyco_hydro_2_CS"/>
</dbReference>
<dbReference type="PANTHER" id="PTHR46323">
    <property type="entry name" value="BETA-GALACTOSIDASE"/>
    <property type="match status" value="1"/>
</dbReference>
<dbReference type="InterPro" id="IPR014718">
    <property type="entry name" value="GH-type_carb-bd"/>
</dbReference>
<dbReference type="PRINTS" id="PR00132">
    <property type="entry name" value="GLHYDRLASE2"/>
</dbReference>
<dbReference type="EMBL" id="JAHLFU010000032">
    <property type="protein sequence ID" value="MBU3852576.1"/>
    <property type="molecule type" value="Genomic_DNA"/>
</dbReference>
<sequence>MVRQFLFSCALLSSVALQAQKTDKSTPFWLNPEVNRVNCEAPRAAFFAYENTDLAQKGIKKDSKRFMSLEGDWRFNFVTNHNEAPKGFEATGFDDSKWVNFPVPGLFEINGYGDRIYKNIGYAWNTQFDNNPPFVEEKNNYTGSYRKEILVPADWKGEDIFLHVGSATSNLKVWVNGKFVGYSEDSKVAAEFDLTKYLKPGKKNLIAMQIMRWCDGSYLEDQDFWRFTGIAREVYLYARPETHLADVFITPDLTNNYTDGTLNIKLSLDKAKGNDVELTLKDDQGKVVKSETAKVDKNGALACQWEVKNPKKWTAETPNLYKLYITVKDGDKVLETIPQNVGFRKVEIKNAQVLVNGKPVLFKGANRHEIDPDGGYVVSVERMIEDIKIMKELNINAVRTCHYPDDPRWYDLCDQYGLYLVAETNIESHGMGYGETTLAKNPAYEKAHVERNELNVKTFKNHPSIIFWSLGNEAGYGPNFEKAYDVVKAYDPSRPVQYERAGENGKTDIFCPMYYGYGGCEGYAKNDNPRPLIQCEYAHAMGNSMGGFKEYWDLVRKYPKYQGGFIWDFVDQALRDYNKDGKMIYTYGGDYGRYPATDHNFNNNGIINPDRQPNPHANEVRYYYQNIWLTPVKAESGEFEVYNENFFIGLKDYAEIHWSLEAQGESVLKGTCSLDVDAQQKKTVTLPSANQTADWTKAIEDAKAQNKELVLNVDVKLTKDEPLLKKGYDIARQQFVLNGYKFPTAEGILNQKAEAQQTVKKDEMKAALTLEANGTSVTFNKATGWVDYLDINGKPMFEKGYSLKPDFWRAPTDNDYGAGLQNNFAAWKNPQYNLKSFKCTDNGQNKSVEAVYDMPGVSATLTMVYTLTPQGELLVDQKLDVNEQAQNKPSMMRFGMQLVMPQEYNTVNFYGKGPGENYIDRNNGDRLGVYTQKVADQYWGYIRPQESGNKTEVRYWNVLNSANNGLKFYGTAAMECSSLNYLAEDLDDGPDKYLRQSHSGDLTPRDFTVVKLASRQMGLGCVDSWGSWPRGEYLVPYQDYQFSFVIAPSHP</sequence>
<keyword evidence="6 10" id="KW-0378">Hydrolase</keyword>
<feature type="chain" id="PRO_5039218250" description="Beta-galactosidase" evidence="11">
    <location>
        <begin position="20"/>
        <end position="1051"/>
    </location>
</feature>
<comment type="caution">
    <text evidence="13">The sequence shown here is derived from an EMBL/GenBank/DDBJ whole genome shotgun (WGS) entry which is preliminary data.</text>
</comment>
<dbReference type="Pfam" id="PF00703">
    <property type="entry name" value="Glyco_hydro_2"/>
    <property type="match status" value="1"/>
</dbReference>
<evidence type="ECO:0000256" key="11">
    <source>
        <dbReference type="SAM" id="SignalP"/>
    </source>
</evidence>
<name>A0A9E2P101_9BACT</name>
<dbReference type="Gene3D" id="3.20.20.80">
    <property type="entry name" value="Glycosidases"/>
    <property type="match status" value="1"/>
</dbReference>
<dbReference type="FunFam" id="3.20.20.80:FF:000121">
    <property type="entry name" value="Beta-galactosidase"/>
    <property type="match status" value="1"/>
</dbReference>
<dbReference type="GO" id="GO:0004565">
    <property type="term" value="F:beta-galactosidase activity"/>
    <property type="evidence" value="ECO:0007669"/>
    <property type="project" value="UniProtKB-EC"/>
</dbReference>
<evidence type="ECO:0000259" key="12">
    <source>
        <dbReference type="SMART" id="SM01038"/>
    </source>
</evidence>
<dbReference type="InterPro" id="IPR017853">
    <property type="entry name" value="GH"/>
</dbReference>
<dbReference type="Pfam" id="PF16353">
    <property type="entry name" value="LacZ_4"/>
    <property type="match status" value="1"/>
</dbReference>
<dbReference type="GO" id="GO:0030246">
    <property type="term" value="F:carbohydrate binding"/>
    <property type="evidence" value="ECO:0007669"/>
    <property type="project" value="InterPro"/>
</dbReference>
<dbReference type="Pfam" id="PF02837">
    <property type="entry name" value="Glyco_hydro_2_N"/>
    <property type="match status" value="1"/>
</dbReference>
<dbReference type="EC" id="3.2.1.23" evidence="5 10"/>
<comment type="cofactor">
    <cofactor evidence="2">
        <name>Ca(2+)</name>
        <dbReference type="ChEBI" id="CHEBI:29108"/>
    </cofactor>
</comment>
<dbReference type="GO" id="GO:0009341">
    <property type="term" value="C:beta-galactosidase complex"/>
    <property type="evidence" value="ECO:0007669"/>
    <property type="project" value="InterPro"/>
</dbReference>
<evidence type="ECO:0000256" key="8">
    <source>
        <dbReference type="ARBA" id="ARBA00023295"/>
    </source>
</evidence>
<accession>A0A9E2P101</accession>
<comment type="subunit">
    <text evidence="4">Monomer.</text>
</comment>
<dbReference type="InterPro" id="IPR008979">
    <property type="entry name" value="Galactose-bd-like_sf"/>
</dbReference>
<dbReference type="Proteomes" id="UP000823865">
    <property type="component" value="Unassembled WGS sequence"/>
</dbReference>
<dbReference type="PROSITE" id="PS00719">
    <property type="entry name" value="GLYCOSYL_HYDROL_F2_1"/>
    <property type="match status" value="1"/>
</dbReference>
<comment type="similarity">
    <text evidence="3 10">Belongs to the glycosyl hydrolase 2 family.</text>
</comment>
<evidence type="ECO:0000256" key="10">
    <source>
        <dbReference type="RuleBase" id="RU361154"/>
    </source>
</evidence>
<keyword evidence="8 10" id="KW-0326">Glycosidase</keyword>
<feature type="signal peptide" evidence="11">
    <location>
        <begin position="1"/>
        <end position="19"/>
    </location>
</feature>
<evidence type="ECO:0000313" key="13">
    <source>
        <dbReference type="EMBL" id="MBU3852576.1"/>
    </source>
</evidence>
<evidence type="ECO:0000256" key="7">
    <source>
        <dbReference type="ARBA" id="ARBA00022837"/>
    </source>
</evidence>
<dbReference type="InterPro" id="IPR011013">
    <property type="entry name" value="Gal_mutarotase_sf_dom"/>
</dbReference>
<dbReference type="InterPro" id="IPR013783">
    <property type="entry name" value="Ig-like_fold"/>
</dbReference>
<keyword evidence="7" id="KW-0106">Calcium</keyword>
<dbReference type="Pfam" id="PF02929">
    <property type="entry name" value="Bgal_small_N"/>
    <property type="match status" value="1"/>
</dbReference>
<keyword evidence="11" id="KW-0732">Signal</keyword>
<feature type="domain" description="Beta galactosidase small chain/" evidence="12">
    <location>
        <begin position="769"/>
        <end position="1047"/>
    </location>
</feature>
<dbReference type="InterPro" id="IPR006102">
    <property type="entry name" value="Ig-like_GH2"/>
</dbReference>
<dbReference type="SUPFAM" id="SSF74650">
    <property type="entry name" value="Galactose mutarotase-like"/>
    <property type="match status" value="1"/>
</dbReference>
<dbReference type="InterPro" id="IPR032312">
    <property type="entry name" value="LacZ_4"/>
</dbReference>
<dbReference type="SUPFAM" id="SSF49303">
    <property type="entry name" value="beta-Galactosidase/glucuronidase domain"/>
    <property type="match status" value="2"/>
</dbReference>
<dbReference type="SUPFAM" id="SSF49785">
    <property type="entry name" value="Galactose-binding domain-like"/>
    <property type="match status" value="1"/>
</dbReference>